<dbReference type="Proteomes" id="UP001597546">
    <property type="component" value="Unassembled WGS sequence"/>
</dbReference>
<evidence type="ECO:0000313" key="8">
    <source>
        <dbReference type="Proteomes" id="UP001597546"/>
    </source>
</evidence>
<evidence type="ECO:0000256" key="5">
    <source>
        <dbReference type="PROSITE-ProRule" id="PRU00552"/>
    </source>
</evidence>
<dbReference type="GO" id="GO:0004386">
    <property type="term" value="F:helicase activity"/>
    <property type="evidence" value="ECO:0007669"/>
    <property type="project" value="UniProtKB-KW"/>
</dbReference>
<dbReference type="PANTHER" id="PTHR47959:SF13">
    <property type="entry name" value="ATP-DEPENDENT RNA HELICASE RHLE"/>
    <property type="match status" value="1"/>
</dbReference>
<keyword evidence="4" id="KW-0067">ATP-binding</keyword>
<dbReference type="InterPro" id="IPR011545">
    <property type="entry name" value="DEAD/DEAH_box_helicase_dom"/>
</dbReference>
<dbReference type="SUPFAM" id="SSF52540">
    <property type="entry name" value="P-loop containing nucleoside triphosphate hydrolases"/>
    <property type="match status" value="1"/>
</dbReference>
<reference evidence="8" key="1">
    <citation type="journal article" date="2019" name="Int. J. Syst. Evol. Microbiol.">
        <title>The Global Catalogue of Microorganisms (GCM) 10K type strain sequencing project: providing services to taxonomists for standard genome sequencing and annotation.</title>
        <authorList>
            <consortium name="The Broad Institute Genomics Platform"/>
            <consortium name="The Broad Institute Genome Sequencing Center for Infectious Disease"/>
            <person name="Wu L."/>
            <person name="Ma J."/>
        </authorList>
    </citation>
    <scope>NUCLEOTIDE SEQUENCE [LARGE SCALE GENOMIC DNA]</scope>
    <source>
        <strain evidence="8">KCTC 42456</strain>
    </source>
</reference>
<feature type="short sequence motif" description="Q motif" evidence="5">
    <location>
        <begin position="1"/>
        <end position="27"/>
    </location>
</feature>
<organism evidence="7 8">
    <name type="scientific">Pedobacter alpinus</name>
    <dbReference type="NCBI Taxonomy" id="1590643"/>
    <lineage>
        <taxon>Bacteria</taxon>
        <taxon>Pseudomonadati</taxon>
        <taxon>Bacteroidota</taxon>
        <taxon>Sphingobacteriia</taxon>
        <taxon>Sphingobacteriales</taxon>
        <taxon>Sphingobacteriaceae</taxon>
        <taxon>Pedobacter</taxon>
    </lineage>
</organism>
<evidence type="ECO:0000256" key="2">
    <source>
        <dbReference type="ARBA" id="ARBA00022801"/>
    </source>
</evidence>
<dbReference type="InterPro" id="IPR027417">
    <property type="entry name" value="P-loop_NTPase"/>
</dbReference>
<keyword evidence="8" id="KW-1185">Reference proteome</keyword>
<keyword evidence="1" id="KW-0547">Nucleotide-binding</keyword>
<evidence type="ECO:0000256" key="4">
    <source>
        <dbReference type="ARBA" id="ARBA00022840"/>
    </source>
</evidence>
<dbReference type="RefSeq" id="WP_379101022.1">
    <property type="nucleotide sequence ID" value="NZ_JBHULV010000052.1"/>
</dbReference>
<dbReference type="PROSITE" id="PS51195">
    <property type="entry name" value="Q_MOTIF"/>
    <property type="match status" value="1"/>
</dbReference>
<evidence type="ECO:0000313" key="7">
    <source>
        <dbReference type="EMBL" id="MFD2733167.1"/>
    </source>
</evidence>
<sequence>FEDFGFNKQVLNAINDAGYTIPTPIQEKAIPPILNGQDVLGIAQTGTGKICCFTYQCILLVLQNSSFEIKFKFYS</sequence>
<keyword evidence="3 7" id="KW-0347">Helicase</keyword>
<protein>
    <submittedName>
        <fullName evidence="7">DEAD/DEAH box helicase</fullName>
    </submittedName>
</protein>
<evidence type="ECO:0000256" key="1">
    <source>
        <dbReference type="ARBA" id="ARBA00022741"/>
    </source>
</evidence>
<evidence type="ECO:0000256" key="3">
    <source>
        <dbReference type="ARBA" id="ARBA00022806"/>
    </source>
</evidence>
<dbReference type="Gene3D" id="3.40.50.300">
    <property type="entry name" value="P-loop containing nucleotide triphosphate hydrolases"/>
    <property type="match status" value="1"/>
</dbReference>
<keyword evidence="2" id="KW-0378">Hydrolase</keyword>
<dbReference type="PANTHER" id="PTHR47959">
    <property type="entry name" value="ATP-DEPENDENT RNA HELICASE RHLE-RELATED"/>
    <property type="match status" value="1"/>
</dbReference>
<dbReference type="Pfam" id="PF00270">
    <property type="entry name" value="DEAD"/>
    <property type="match status" value="1"/>
</dbReference>
<dbReference type="EMBL" id="JBHULV010000052">
    <property type="protein sequence ID" value="MFD2733167.1"/>
    <property type="molecule type" value="Genomic_DNA"/>
</dbReference>
<evidence type="ECO:0000259" key="6">
    <source>
        <dbReference type="PROSITE" id="PS51195"/>
    </source>
</evidence>
<accession>A0ABW5TV56</accession>
<name>A0ABW5TV56_9SPHI</name>
<comment type="caution">
    <text evidence="7">The sequence shown here is derived from an EMBL/GenBank/DDBJ whole genome shotgun (WGS) entry which is preliminary data.</text>
</comment>
<dbReference type="InterPro" id="IPR050079">
    <property type="entry name" value="DEAD_box_RNA_helicase"/>
</dbReference>
<feature type="non-terminal residue" evidence="7">
    <location>
        <position position="1"/>
    </location>
</feature>
<dbReference type="InterPro" id="IPR014014">
    <property type="entry name" value="RNA_helicase_DEAD_Q_motif"/>
</dbReference>
<feature type="domain" description="DEAD-box RNA helicase Q" evidence="6">
    <location>
        <begin position="1"/>
        <end position="27"/>
    </location>
</feature>
<gene>
    <name evidence="7" type="ORF">ACFSSE_15770</name>
</gene>
<proteinExistence type="predicted"/>